<dbReference type="EMBL" id="JAVYII010000001">
    <property type="protein sequence ID" value="MDT9591658.1"/>
    <property type="molecule type" value="Genomic_DNA"/>
</dbReference>
<dbReference type="RefSeq" id="WP_315730622.1">
    <property type="nucleotide sequence ID" value="NZ_JAVYII010000001.1"/>
</dbReference>
<keyword evidence="4 6" id="KW-0012">Acyltransferase</keyword>
<evidence type="ECO:0000259" key="8">
    <source>
        <dbReference type="Pfam" id="PF02803"/>
    </source>
</evidence>
<keyword evidence="10" id="KW-1185">Reference proteome</keyword>
<dbReference type="CDD" id="cd00751">
    <property type="entry name" value="thiolase"/>
    <property type="match status" value="1"/>
</dbReference>
<accession>A0ABU3PR22</accession>
<dbReference type="InterPro" id="IPR002155">
    <property type="entry name" value="Thiolase"/>
</dbReference>
<evidence type="ECO:0000259" key="7">
    <source>
        <dbReference type="Pfam" id="PF00108"/>
    </source>
</evidence>
<dbReference type="InterPro" id="IPR020616">
    <property type="entry name" value="Thiolase_N"/>
</dbReference>
<evidence type="ECO:0000256" key="4">
    <source>
        <dbReference type="ARBA" id="ARBA00023315"/>
    </source>
</evidence>
<evidence type="ECO:0000256" key="5">
    <source>
        <dbReference type="ARBA" id="ARBA00040529"/>
    </source>
</evidence>
<dbReference type="PANTHER" id="PTHR18919">
    <property type="entry name" value="ACETYL-COA C-ACYLTRANSFERASE"/>
    <property type="match status" value="1"/>
</dbReference>
<comment type="similarity">
    <text evidence="1 6">Belongs to the thiolase-like superfamily. Thiolase family.</text>
</comment>
<dbReference type="InterPro" id="IPR020613">
    <property type="entry name" value="Thiolase_CS"/>
</dbReference>
<name>A0ABU3PR22_9ACTN</name>
<dbReference type="PROSITE" id="PS00099">
    <property type="entry name" value="THIOLASE_3"/>
    <property type="match status" value="1"/>
</dbReference>
<dbReference type="InterPro" id="IPR020617">
    <property type="entry name" value="Thiolase_C"/>
</dbReference>
<evidence type="ECO:0000256" key="6">
    <source>
        <dbReference type="RuleBase" id="RU003557"/>
    </source>
</evidence>
<reference evidence="9 10" key="1">
    <citation type="submission" date="2023-08" db="EMBL/GenBank/DDBJ databases">
        <title>Nocardioides seae sp. nov., a bacterium isolated from a soil.</title>
        <authorList>
            <person name="Wang X."/>
        </authorList>
    </citation>
    <scope>NUCLEOTIDE SEQUENCE [LARGE SCALE GENOMIC DNA]</scope>
    <source>
        <strain evidence="9 10">YZH12</strain>
    </source>
</reference>
<dbReference type="InterPro" id="IPR016039">
    <property type="entry name" value="Thiolase-like"/>
</dbReference>
<dbReference type="SUPFAM" id="SSF53901">
    <property type="entry name" value="Thiolase-like"/>
    <property type="match status" value="2"/>
</dbReference>
<evidence type="ECO:0000256" key="3">
    <source>
        <dbReference type="ARBA" id="ARBA00022679"/>
    </source>
</evidence>
<dbReference type="Pfam" id="PF00108">
    <property type="entry name" value="Thiolase_N"/>
    <property type="match status" value="1"/>
</dbReference>
<evidence type="ECO:0000256" key="2">
    <source>
        <dbReference type="ARBA" id="ARBA00012705"/>
    </source>
</evidence>
<evidence type="ECO:0000256" key="1">
    <source>
        <dbReference type="ARBA" id="ARBA00010982"/>
    </source>
</evidence>
<dbReference type="Pfam" id="PF02803">
    <property type="entry name" value="Thiolase_C"/>
    <property type="match status" value="1"/>
</dbReference>
<keyword evidence="3 6" id="KW-0808">Transferase</keyword>
<dbReference type="GO" id="GO:0016746">
    <property type="term" value="F:acyltransferase activity"/>
    <property type="evidence" value="ECO:0007669"/>
    <property type="project" value="UniProtKB-KW"/>
</dbReference>
<feature type="domain" description="Thiolase N-terminal" evidence="7">
    <location>
        <begin position="8"/>
        <end position="261"/>
    </location>
</feature>
<dbReference type="Proteomes" id="UP001268542">
    <property type="component" value="Unassembled WGS sequence"/>
</dbReference>
<protein>
    <recommendedName>
        <fullName evidence="5">Probable acetyl-CoA acetyltransferase</fullName>
        <ecNumber evidence="2">2.3.1.9</ecNumber>
    </recommendedName>
</protein>
<dbReference type="PIRSF" id="PIRSF000429">
    <property type="entry name" value="Ac-CoA_Ac_transf"/>
    <property type="match status" value="1"/>
</dbReference>
<evidence type="ECO:0000313" key="10">
    <source>
        <dbReference type="Proteomes" id="UP001268542"/>
    </source>
</evidence>
<sequence length="402" mass="41864">MTDPADDVLLVGGARTPFSRFGGALREVPSVDIAATTMASALRAAGVEPGDVDEVYSGVTIPAEESLEGSIPARVAMLRAGIPEDRLSLTIDRACCSSMTAVHLGTRAIRAGEADVVLVGGADNMGRAAFLMNPTIRWGIKRGGPKLKDPMAEPGADIGGKPVAVDAGEVAVEHGVTREEADEFALRSHEAYFAAKARGFYDGEVVPFEHERGSLAEDEGPRADSSLERLSRLRTIFDGPIVTPGNAPGQDTGGCYVVLARRRWVEERGLTALARIAGLGSAARAPREIPVAPADAIRRALAAADWELEGLDRFEINEAFACVPLVSARVLAEGRTDREKWLLDRLNLNGGAVALGHPPGASGARILLTLARGLQAEGGGRGAASICGGLGQGDAAVIEAVA</sequence>
<dbReference type="PROSITE" id="PS00737">
    <property type="entry name" value="THIOLASE_2"/>
    <property type="match status" value="1"/>
</dbReference>
<evidence type="ECO:0000313" key="9">
    <source>
        <dbReference type="EMBL" id="MDT9591658.1"/>
    </source>
</evidence>
<dbReference type="NCBIfam" id="TIGR01930">
    <property type="entry name" value="AcCoA-C-Actrans"/>
    <property type="match status" value="1"/>
</dbReference>
<dbReference type="InterPro" id="IPR020610">
    <property type="entry name" value="Thiolase_AS"/>
</dbReference>
<feature type="domain" description="Thiolase C-terminal" evidence="8">
    <location>
        <begin position="271"/>
        <end position="399"/>
    </location>
</feature>
<organism evidence="9 10">
    <name type="scientific">Nocardioides imazamoxiresistens</name>
    <dbReference type="NCBI Taxonomy" id="3231893"/>
    <lineage>
        <taxon>Bacteria</taxon>
        <taxon>Bacillati</taxon>
        <taxon>Actinomycetota</taxon>
        <taxon>Actinomycetes</taxon>
        <taxon>Propionibacteriales</taxon>
        <taxon>Nocardioidaceae</taxon>
        <taxon>Nocardioides</taxon>
    </lineage>
</organism>
<dbReference type="Gene3D" id="3.40.47.10">
    <property type="match status" value="1"/>
</dbReference>
<dbReference type="EC" id="2.3.1.9" evidence="2"/>
<gene>
    <name evidence="9" type="ORF">RDV89_01170</name>
</gene>
<comment type="caution">
    <text evidence="9">The sequence shown here is derived from an EMBL/GenBank/DDBJ whole genome shotgun (WGS) entry which is preliminary data.</text>
</comment>
<dbReference type="PANTHER" id="PTHR18919:SF107">
    <property type="entry name" value="ACETYL-COA ACETYLTRANSFERASE, CYTOSOLIC"/>
    <property type="match status" value="1"/>
</dbReference>
<proteinExistence type="inferred from homology"/>